<reference evidence="2" key="1">
    <citation type="journal article" date="2017" name="Nat. Commun.">
        <title>The North American bullfrog draft genome provides insight into hormonal regulation of long noncoding RNA.</title>
        <authorList>
            <person name="Hammond S.A."/>
            <person name="Warren R.L."/>
            <person name="Vandervalk B.P."/>
            <person name="Kucuk E."/>
            <person name="Khan H."/>
            <person name="Gibb E.A."/>
            <person name="Pandoh P."/>
            <person name="Kirk H."/>
            <person name="Zhao Y."/>
            <person name="Jones M."/>
            <person name="Mungall A.J."/>
            <person name="Coope R."/>
            <person name="Pleasance S."/>
            <person name="Moore R.A."/>
            <person name="Holt R.A."/>
            <person name="Round J.M."/>
            <person name="Ohora S."/>
            <person name="Walle B.V."/>
            <person name="Veldhoen N."/>
            <person name="Helbing C.C."/>
            <person name="Birol I."/>
        </authorList>
    </citation>
    <scope>NUCLEOTIDE SEQUENCE [LARGE SCALE GENOMIC DNA]</scope>
</reference>
<dbReference type="OrthoDB" id="9909555at2759"/>
<gene>
    <name evidence="1" type="ORF">AB205_0053650</name>
</gene>
<name>A0A2G9RKW8_AQUCT</name>
<dbReference type="AlphaFoldDB" id="A0A2G9RKW8"/>
<proteinExistence type="predicted"/>
<dbReference type="EMBL" id="KV941921">
    <property type="protein sequence ID" value="PIO27891.1"/>
    <property type="molecule type" value="Genomic_DNA"/>
</dbReference>
<keyword evidence="2" id="KW-1185">Reference proteome</keyword>
<evidence type="ECO:0000313" key="1">
    <source>
        <dbReference type="EMBL" id="PIO27891.1"/>
    </source>
</evidence>
<organism evidence="1 2">
    <name type="scientific">Aquarana catesbeiana</name>
    <name type="common">American bullfrog</name>
    <name type="synonym">Rana catesbeiana</name>
    <dbReference type="NCBI Taxonomy" id="8400"/>
    <lineage>
        <taxon>Eukaryota</taxon>
        <taxon>Metazoa</taxon>
        <taxon>Chordata</taxon>
        <taxon>Craniata</taxon>
        <taxon>Vertebrata</taxon>
        <taxon>Euteleostomi</taxon>
        <taxon>Amphibia</taxon>
        <taxon>Batrachia</taxon>
        <taxon>Anura</taxon>
        <taxon>Neobatrachia</taxon>
        <taxon>Ranoidea</taxon>
        <taxon>Ranidae</taxon>
        <taxon>Aquarana</taxon>
    </lineage>
</organism>
<dbReference type="Proteomes" id="UP000228934">
    <property type="component" value="Unassembled WGS sequence"/>
</dbReference>
<sequence length="67" mass="7799">MFYGRGVFPALLSNKRLFIYTTPSELLFSVLTVPWTTAISMHLLTLCHLLSHWPKREDTRKKDSGEF</sequence>
<protein>
    <submittedName>
        <fullName evidence="1">Uncharacterized protein</fullName>
    </submittedName>
</protein>
<evidence type="ECO:0000313" key="2">
    <source>
        <dbReference type="Proteomes" id="UP000228934"/>
    </source>
</evidence>
<accession>A0A2G9RKW8</accession>